<dbReference type="Gramene" id="OIW09544">
    <property type="protein sequence ID" value="OIW09544"/>
    <property type="gene ID" value="TanjilG_30863"/>
</dbReference>
<gene>
    <name evidence="1" type="ORF">TanjilG_30863</name>
</gene>
<organism evidence="1 2">
    <name type="scientific">Lupinus angustifolius</name>
    <name type="common">Narrow-leaved blue lupine</name>
    <dbReference type="NCBI Taxonomy" id="3871"/>
    <lineage>
        <taxon>Eukaryota</taxon>
        <taxon>Viridiplantae</taxon>
        <taxon>Streptophyta</taxon>
        <taxon>Embryophyta</taxon>
        <taxon>Tracheophyta</taxon>
        <taxon>Spermatophyta</taxon>
        <taxon>Magnoliopsida</taxon>
        <taxon>eudicotyledons</taxon>
        <taxon>Gunneridae</taxon>
        <taxon>Pentapetalae</taxon>
        <taxon>rosids</taxon>
        <taxon>fabids</taxon>
        <taxon>Fabales</taxon>
        <taxon>Fabaceae</taxon>
        <taxon>Papilionoideae</taxon>
        <taxon>50 kb inversion clade</taxon>
        <taxon>genistoids sensu lato</taxon>
        <taxon>core genistoids</taxon>
        <taxon>Genisteae</taxon>
        <taxon>Lupinus</taxon>
    </lineage>
</organism>
<dbReference type="EMBL" id="CM007366">
    <property type="protein sequence ID" value="OIW09544.1"/>
    <property type="molecule type" value="Genomic_DNA"/>
</dbReference>
<sequence length="102" mass="11634">MVGLIWVYARPTIEEDEGIIKEYQQREGTNTRCIILINQQLRVPRTETLCDVTQYPMAISTPSIIVIHISSSSLCFVNAKLVREGILKWVIEDDDLKATILD</sequence>
<dbReference type="STRING" id="3871.A0A1J7H9N7"/>
<dbReference type="Proteomes" id="UP000188354">
    <property type="component" value="Chromosome LG06"/>
</dbReference>
<evidence type="ECO:0000313" key="1">
    <source>
        <dbReference type="EMBL" id="OIW09544.1"/>
    </source>
</evidence>
<reference evidence="1 2" key="1">
    <citation type="journal article" date="2017" name="Plant Biotechnol. J.">
        <title>A comprehensive draft genome sequence for lupin (Lupinus angustifolius), an emerging health food: insights into plant-microbe interactions and legume evolution.</title>
        <authorList>
            <person name="Hane J.K."/>
            <person name="Ming Y."/>
            <person name="Kamphuis L.G."/>
            <person name="Nelson M.N."/>
            <person name="Garg G."/>
            <person name="Atkins C.A."/>
            <person name="Bayer P.E."/>
            <person name="Bravo A."/>
            <person name="Bringans S."/>
            <person name="Cannon S."/>
            <person name="Edwards D."/>
            <person name="Foley R."/>
            <person name="Gao L.L."/>
            <person name="Harrison M.J."/>
            <person name="Huang W."/>
            <person name="Hurgobin B."/>
            <person name="Li S."/>
            <person name="Liu C.W."/>
            <person name="McGrath A."/>
            <person name="Morahan G."/>
            <person name="Murray J."/>
            <person name="Weller J."/>
            <person name="Jian J."/>
            <person name="Singh K.B."/>
        </authorList>
    </citation>
    <scope>NUCLEOTIDE SEQUENCE [LARGE SCALE GENOMIC DNA]</scope>
    <source>
        <strain evidence="2">cv. Tanjil</strain>
        <tissue evidence="1">Whole plant</tissue>
    </source>
</reference>
<name>A0A1J7H9N7_LUPAN</name>
<accession>A0A1J7H9N7</accession>
<evidence type="ECO:0000313" key="2">
    <source>
        <dbReference type="Proteomes" id="UP000188354"/>
    </source>
</evidence>
<keyword evidence="2" id="KW-1185">Reference proteome</keyword>
<proteinExistence type="predicted"/>
<protein>
    <submittedName>
        <fullName evidence="1">Uncharacterized protein</fullName>
    </submittedName>
</protein>
<dbReference type="Gene3D" id="3.30.750.24">
    <property type="entry name" value="STAS domain"/>
    <property type="match status" value="1"/>
</dbReference>
<dbReference type="InterPro" id="IPR036513">
    <property type="entry name" value="STAS_dom_sf"/>
</dbReference>
<dbReference type="AlphaFoldDB" id="A0A1J7H9N7"/>